<sequence length="1316" mass="144154">MQTDILTSITHIISSLANDVDNLPLHQQVDAGRHGLTSPHLPRHLGSELQKLVRAINGLKEKAAPAAIFPTSPDEIDEPLFANPEAPNSPPSSSNNGKHVELLPAITPLAEAREPWQHAQNSTSQMSLIGQDLGPHALTGKEILVSAEQQHVSSSLQQELLKHKKANEAFQEALREIGDIITAVARGDLTMKVRIDTIELDSEITTFKRTINAMMDQLQNFASEVSRVAREVGTEGLLGGQASINGVDGTWRELTDNVNIMAQNLTDQVREIASVTTAVAQGDLTQKIERPAKGEILRLQQTINGMVDQLRTFASEVTRVARDVGTEGILGGQADVKGAQGMWNDLTINVNAMANNLTTQVRDIIKVTTAVAKGDLTQKVQVDCSGEILDLKSTINSMVDQLQQFAREVTKIAWEVGTEGRLGGQATVLDVEGTWKDLTENVNGMAMNLTTQVREIAKVTTAVAKGDLSKKIGVEVKGEFLELKNTINQMVDRLGTFAAEVSKVAREVGTDGTLGGQAQVSNVEGKWKDLTENVNTMASNLTVQVRSISAVTQAIANGDMSQKIDVEASGEIQVLKETINNMVERLSSFCYEMQKVAKDVGLDGKMGAQADSEGLSGLWREITMDVNTMASNLTTQVRAFSDITNLATDGDFTKLVDVEASGEMDELKKKINQMISNLRDSIQRNTQAREAAEFANKSKSEFLANMSHEIRTPMNGIIGMTQLTLDTELTQYQRDMLNIVKNLANSLLTIINDILDLSKIEARMMILEDIPYTLRSSVFNVLKTLAVKANEKLLELSLQVDSSVPDRVIGDSFRLRQIILNLVGNAIKFTERGEINLIIKERSGQSPRNDNSAYFEVEFIVTDTGIGIAEDKLDLIFETFQQADGSMTRKFGGTGLGLSISKRLVGLMGGELWAKSEVGKGSEFHFTCKVSIASDDSPATQKQILPYVGHRVLLVDDDNSPRRADLKQKFEELGLHPIVVAPDDALPLPDINPVPIDAVLVDSTQSAASIRAWDGFADVPIILLAPIGPVSLKTCLDLGITSYMSAPCKLMDLVAGMMPALEDKATLPCSSGTKTLDILLAEDNVINQQVAIRILSKYDHKVTVVGNGLEAVEIVKRKRFDIVLMDIQMPVMGGLEATANIRRYERDTGAPKLPIIALTAHAMMGDRERCMQAQMDEYLSKPLQPKLLVETILKCANRSIPYVEYREVTDETTIDLLTYGKPSLARLLPTHHSTLPRWVKDSMAARLPFVVDLVQSALSNINLSIDGWRAQSARKQRRILCDREARAATQRGATPEGFLSNDELHDCECRRKEIGR</sequence>
<evidence type="ECO:0000313" key="2">
    <source>
        <dbReference type="Proteomes" id="UP001148737"/>
    </source>
</evidence>
<protein>
    <submittedName>
        <fullName evidence="1">Uncharacterized protein</fullName>
    </submittedName>
</protein>
<gene>
    <name evidence="1" type="ORF">NLG97_g2608</name>
</gene>
<accession>A0ACC1R135</accession>
<dbReference type="Proteomes" id="UP001148737">
    <property type="component" value="Unassembled WGS sequence"/>
</dbReference>
<name>A0ACC1R135_9HYPO</name>
<dbReference type="EMBL" id="JANAKD010000184">
    <property type="protein sequence ID" value="KAJ3496503.1"/>
    <property type="molecule type" value="Genomic_DNA"/>
</dbReference>
<evidence type="ECO:0000313" key="1">
    <source>
        <dbReference type="EMBL" id="KAJ3496503.1"/>
    </source>
</evidence>
<proteinExistence type="predicted"/>
<organism evidence="1 2">
    <name type="scientific">Lecanicillium saksenae</name>
    <dbReference type="NCBI Taxonomy" id="468837"/>
    <lineage>
        <taxon>Eukaryota</taxon>
        <taxon>Fungi</taxon>
        <taxon>Dikarya</taxon>
        <taxon>Ascomycota</taxon>
        <taxon>Pezizomycotina</taxon>
        <taxon>Sordariomycetes</taxon>
        <taxon>Hypocreomycetidae</taxon>
        <taxon>Hypocreales</taxon>
        <taxon>Cordycipitaceae</taxon>
        <taxon>Lecanicillium</taxon>
    </lineage>
</organism>
<keyword evidence="2" id="KW-1185">Reference proteome</keyword>
<reference evidence="1" key="1">
    <citation type="submission" date="2022-07" db="EMBL/GenBank/DDBJ databases">
        <title>Genome Sequence of Lecanicillium saksenae.</title>
        <authorList>
            <person name="Buettner E."/>
        </authorList>
    </citation>
    <scope>NUCLEOTIDE SEQUENCE</scope>
    <source>
        <strain evidence="1">VT-O1</strain>
    </source>
</reference>
<comment type="caution">
    <text evidence="1">The sequence shown here is derived from an EMBL/GenBank/DDBJ whole genome shotgun (WGS) entry which is preliminary data.</text>
</comment>